<name>A0AAD7WKT9_9TELE</name>
<dbReference type="AlphaFoldDB" id="A0AAD7WKT9"/>
<dbReference type="InterPro" id="IPR043597">
    <property type="entry name" value="TPH_dom"/>
</dbReference>
<keyword evidence="4" id="KW-0969">Cilium</keyword>
<dbReference type="InterPro" id="IPR033253">
    <property type="entry name" value="CFAP45"/>
</dbReference>
<comment type="similarity">
    <text evidence="6">Belongs to the CFAP45 family.</text>
</comment>
<evidence type="ECO:0000256" key="7">
    <source>
        <dbReference type="ARBA" id="ARBA00034142"/>
    </source>
</evidence>
<reference evidence="11" key="1">
    <citation type="journal article" date="2023" name="Science">
        <title>Genome structures resolve the early diversification of teleost fishes.</title>
        <authorList>
            <person name="Parey E."/>
            <person name="Louis A."/>
            <person name="Montfort J."/>
            <person name="Bouchez O."/>
            <person name="Roques C."/>
            <person name="Iampietro C."/>
            <person name="Lluch J."/>
            <person name="Castinel A."/>
            <person name="Donnadieu C."/>
            <person name="Desvignes T."/>
            <person name="Floi Bucao C."/>
            <person name="Jouanno E."/>
            <person name="Wen M."/>
            <person name="Mejri S."/>
            <person name="Dirks R."/>
            <person name="Jansen H."/>
            <person name="Henkel C."/>
            <person name="Chen W.J."/>
            <person name="Zahm M."/>
            <person name="Cabau C."/>
            <person name="Klopp C."/>
            <person name="Thompson A.W."/>
            <person name="Robinson-Rechavi M."/>
            <person name="Braasch I."/>
            <person name="Lecointre G."/>
            <person name="Bobe J."/>
            <person name="Postlethwait J.H."/>
            <person name="Berthelot C."/>
            <person name="Roest Crollius H."/>
            <person name="Guiguen Y."/>
        </authorList>
    </citation>
    <scope>NUCLEOTIDE SEQUENCE</scope>
    <source>
        <strain evidence="11">NC1722</strain>
    </source>
</reference>
<keyword evidence="3 8" id="KW-0175">Coiled coil</keyword>
<evidence type="ECO:0000256" key="1">
    <source>
        <dbReference type="ARBA" id="ARBA00004230"/>
    </source>
</evidence>
<dbReference type="EMBL" id="JAINUG010000077">
    <property type="protein sequence ID" value="KAJ8400350.1"/>
    <property type="molecule type" value="Genomic_DNA"/>
</dbReference>
<feature type="domain" description="Trichohyalin-plectin-homology" evidence="10">
    <location>
        <begin position="121"/>
        <end position="282"/>
    </location>
</feature>
<dbReference type="Proteomes" id="UP001221898">
    <property type="component" value="Unassembled WGS sequence"/>
</dbReference>
<feature type="compositionally biased region" description="Polar residues" evidence="9">
    <location>
        <begin position="440"/>
        <end position="456"/>
    </location>
</feature>
<keyword evidence="2" id="KW-0282">Flagellum</keyword>
<dbReference type="GO" id="GO:0031514">
    <property type="term" value="C:motile cilium"/>
    <property type="evidence" value="ECO:0007669"/>
    <property type="project" value="UniProtKB-SubCell"/>
</dbReference>
<keyword evidence="5" id="KW-0966">Cell projection</keyword>
<feature type="coiled-coil region" evidence="8">
    <location>
        <begin position="381"/>
        <end position="415"/>
    </location>
</feature>
<sequence length="456" mass="55118">MANTNKIFRYKTLAPISFVDETLFETRKKVSDASERSIIISRSELERIRRAAHVRTVEEKDVELDFQCREREKAKKAVAERLAKLQQADILRKKKQGLSQLEAEARDKSLYLVERANEIRMEDDQEVKNLNTLALGAKCCAERDAQVQEWRQMAAVEEQEDRQRDSVMEQDRRMAVRAQEEVEEMRKQERMRGKMRIQEQIEERMEERRLQDEIKQQERQKLLENLEKMKMEDLQTQGRKKEEQRRLHQEVLEFSEESQRVKARMKEEERAADVRIVENTCRKMEEQRIRRNQEALENEWKRNEREQTKKKADNREWWAFARQEQMSDKEQQLAIIASRERADYERVLRAQNDDVVREKEKEEKRRQRAAHYLFGVRQQMREREARAIEQRQAELQEHERILEEALNRRMRLNEIKARKLMELKAAGIPEKYCSKVENKVSISRPTSQPQWPKQKR</sequence>
<keyword evidence="12" id="KW-1185">Reference proteome</keyword>
<dbReference type="PANTHER" id="PTHR15504">
    <property type="entry name" value="NASOPHARYNGEAL EPITHELIUM SPECIFIC PROTEIN 1"/>
    <property type="match status" value="1"/>
</dbReference>
<protein>
    <recommendedName>
        <fullName evidence="7">Cilia- and flagella-associated protein 45</fullName>
    </recommendedName>
</protein>
<comment type="caution">
    <text evidence="11">The sequence shown here is derived from an EMBL/GenBank/DDBJ whole genome shotgun (WGS) entry which is preliminary data.</text>
</comment>
<evidence type="ECO:0000259" key="10">
    <source>
        <dbReference type="Pfam" id="PF13868"/>
    </source>
</evidence>
<gene>
    <name evidence="11" type="ORF">AAFF_G00397330</name>
</gene>
<dbReference type="Pfam" id="PF13868">
    <property type="entry name" value="TPH"/>
    <property type="match status" value="1"/>
</dbReference>
<evidence type="ECO:0000256" key="9">
    <source>
        <dbReference type="SAM" id="MobiDB-lite"/>
    </source>
</evidence>
<evidence type="ECO:0000313" key="12">
    <source>
        <dbReference type="Proteomes" id="UP001221898"/>
    </source>
</evidence>
<dbReference type="PANTHER" id="PTHR15504:SF0">
    <property type="entry name" value="CILIA- AND FLAGELLA-ASSOCIATED PROTEIN 45"/>
    <property type="match status" value="1"/>
</dbReference>
<evidence type="ECO:0000256" key="3">
    <source>
        <dbReference type="ARBA" id="ARBA00023054"/>
    </source>
</evidence>
<evidence type="ECO:0000256" key="2">
    <source>
        <dbReference type="ARBA" id="ARBA00022846"/>
    </source>
</evidence>
<evidence type="ECO:0000256" key="5">
    <source>
        <dbReference type="ARBA" id="ARBA00023273"/>
    </source>
</evidence>
<feature type="region of interest" description="Disordered" evidence="9">
    <location>
        <begin position="436"/>
        <end position="456"/>
    </location>
</feature>
<evidence type="ECO:0000256" key="4">
    <source>
        <dbReference type="ARBA" id="ARBA00023069"/>
    </source>
</evidence>
<proteinExistence type="inferred from homology"/>
<accession>A0AAD7WKT9</accession>
<feature type="coiled-coil region" evidence="8">
    <location>
        <begin position="168"/>
        <end position="271"/>
    </location>
</feature>
<organism evidence="11 12">
    <name type="scientific">Aldrovandia affinis</name>
    <dbReference type="NCBI Taxonomy" id="143900"/>
    <lineage>
        <taxon>Eukaryota</taxon>
        <taxon>Metazoa</taxon>
        <taxon>Chordata</taxon>
        <taxon>Craniata</taxon>
        <taxon>Vertebrata</taxon>
        <taxon>Euteleostomi</taxon>
        <taxon>Actinopterygii</taxon>
        <taxon>Neopterygii</taxon>
        <taxon>Teleostei</taxon>
        <taxon>Notacanthiformes</taxon>
        <taxon>Halosauridae</taxon>
        <taxon>Aldrovandia</taxon>
    </lineage>
</organism>
<evidence type="ECO:0000256" key="6">
    <source>
        <dbReference type="ARBA" id="ARBA00034116"/>
    </source>
</evidence>
<evidence type="ECO:0000313" key="11">
    <source>
        <dbReference type="EMBL" id="KAJ8400350.1"/>
    </source>
</evidence>
<evidence type="ECO:0000256" key="8">
    <source>
        <dbReference type="SAM" id="Coils"/>
    </source>
</evidence>
<comment type="subcellular location">
    <subcellularLocation>
        <location evidence="1">Cell projection</location>
        <location evidence="1">Cilium</location>
        <location evidence="1">Flagellum</location>
    </subcellularLocation>
</comment>